<dbReference type="SUPFAM" id="SSF74653">
    <property type="entry name" value="TolA/TonB C-terminal domain"/>
    <property type="match status" value="1"/>
</dbReference>
<dbReference type="Gene3D" id="3.30.1150.10">
    <property type="match status" value="1"/>
</dbReference>
<keyword evidence="5" id="KW-0997">Cell inner membrane</keyword>
<accession>A0A2A5CIR8</accession>
<keyword evidence="9 10" id="KW-0472">Membrane</keyword>
<dbReference type="GO" id="GO:0015031">
    <property type="term" value="P:protein transport"/>
    <property type="evidence" value="ECO:0007669"/>
    <property type="project" value="UniProtKB-KW"/>
</dbReference>
<reference evidence="13" key="1">
    <citation type="submission" date="2017-08" db="EMBL/GenBank/DDBJ databases">
        <title>A dynamic microbial community with high functional redundancy inhabits the cold, oxic subseafloor aquifer.</title>
        <authorList>
            <person name="Tully B.J."/>
            <person name="Wheat C.G."/>
            <person name="Glazer B.T."/>
            <person name="Huber J.A."/>
        </authorList>
    </citation>
    <scope>NUCLEOTIDE SEQUENCE [LARGE SCALE GENOMIC DNA]</scope>
</reference>
<protein>
    <recommendedName>
        <fullName evidence="11">TonB C-terminal domain-containing protein</fullName>
    </recommendedName>
</protein>
<feature type="domain" description="TonB C-terminal" evidence="11">
    <location>
        <begin position="196"/>
        <end position="295"/>
    </location>
</feature>
<dbReference type="AlphaFoldDB" id="A0A2A5CIR8"/>
<dbReference type="InterPro" id="IPR006260">
    <property type="entry name" value="TonB/TolA_C"/>
</dbReference>
<organism evidence="12 13">
    <name type="scientific">SAR86 cluster bacterium</name>
    <dbReference type="NCBI Taxonomy" id="2030880"/>
    <lineage>
        <taxon>Bacteria</taxon>
        <taxon>Pseudomonadati</taxon>
        <taxon>Pseudomonadota</taxon>
        <taxon>Gammaproteobacteria</taxon>
        <taxon>SAR86 cluster</taxon>
    </lineage>
</organism>
<dbReference type="Pfam" id="PF03544">
    <property type="entry name" value="TonB_C"/>
    <property type="match status" value="1"/>
</dbReference>
<comment type="similarity">
    <text evidence="2">Belongs to the TonB family.</text>
</comment>
<keyword evidence="7" id="KW-0653">Protein transport</keyword>
<comment type="caution">
    <text evidence="12">The sequence shown here is derived from an EMBL/GenBank/DDBJ whole genome shotgun (WGS) entry which is preliminary data.</text>
</comment>
<evidence type="ECO:0000256" key="6">
    <source>
        <dbReference type="ARBA" id="ARBA00022692"/>
    </source>
</evidence>
<evidence type="ECO:0000256" key="4">
    <source>
        <dbReference type="ARBA" id="ARBA00022475"/>
    </source>
</evidence>
<dbReference type="GO" id="GO:0098797">
    <property type="term" value="C:plasma membrane protein complex"/>
    <property type="evidence" value="ECO:0007669"/>
    <property type="project" value="TreeGrafter"/>
</dbReference>
<evidence type="ECO:0000256" key="1">
    <source>
        <dbReference type="ARBA" id="ARBA00004383"/>
    </source>
</evidence>
<keyword evidence="4" id="KW-1003">Cell membrane</keyword>
<dbReference type="NCBIfam" id="TIGR01352">
    <property type="entry name" value="tonB_Cterm"/>
    <property type="match status" value="1"/>
</dbReference>
<dbReference type="PANTHER" id="PTHR33446:SF11">
    <property type="entry name" value="TONB3"/>
    <property type="match status" value="1"/>
</dbReference>
<keyword evidence="8 10" id="KW-1133">Transmembrane helix</keyword>
<evidence type="ECO:0000256" key="8">
    <source>
        <dbReference type="ARBA" id="ARBA00022989"/>
    </source>
</evidence>
<evidence type="ECO:0000256" key="3">
    <source>
        <dbReference type="ARBA" id="ARBA00022448"/>
    </source>
</evidence>
<dbReference type="InterPro" id="IPR051045">
    <property type="entry name" value="TonB-dependent_transducer"/>
</dbReference>
<evidence type="ECO:0000256" key="10">
    <source>
        <dbReference type="SAM" id="Phobius"/>
    </source>
</evidence>
<feature type="transmembrane region" description="Helical" evidence="10">
    <location>
        <begin position="22"/>
        <end position="45"/>
    </location>
</feature>
<dbReference type="GO" id="GO:0055085">
    <property type="term" value="P:transmembrane transport"/>
    <property type="evidence" value="ECO:0007669"/>
    <property type="project" value="InterPro"/>
</dbReference>
<sequence>MSISTDIDPIELANQSLANERFGFTLFMSLCIHAVLILGVGFTFYEQLNNSSSLDITLAQYASDQAPENADFLAQANQEGSGSQDELARPSSPFESRFNTDIIQEVAALETAAVINNSEREILTSTESNSRLNTEDEILNTPQNQDFQGTSQNSLEQTLASLQAQLDIHREAYAQRPRKYTISSASTQQARDALYLDGWRRKIEAVGNFNYPQQASAAGIYGQLRLMVALFPDGQVSEVRILSSSGQTVLDDAAIRIVQLAAPFDPFPPDMREEVDILEIVRTWQFHQSNTFTSN</sequence>
<dbReference type="InterPro" id="IPR037682">
    <property type="entry name" value="TonB_C"/>
</dbReference>
<evidence type="ECO:0000256" key="9">
    <source>
        <dbReference type="ARBA" id="ARBA00023136"/>
    </source>
</evidence>
<dbReference type="Proteomes" id="UP000228987">
    <property type="component" value="Unassembled WGS sequence"/>
</dbReference>
<dbReference type="PANTHER" id="PTHR33446">
    <property type="entry name" value="PROTEIN TONB-RELATED"/>
    <property type="match status" value="1"/>
</dbReference>
<proteinExistence type="inferred from homology"/>
<gene>
    <name evidence="12" type="ORF">COA71_02080</name>
</gene>
<name>A0A2A5CIR8_9GAMM</name>
<evidence type="ECO:0000256" key="2">
    <source>
        <dbReference type="ARBA" id="ARBA00006555"/>
    </source>
</evidence>
<comment type="subcellular location">
    <subcellularLocation>
        <location evidence="1">Cell inner membrane</location>
        <topology evidence="1">Single-pass membrane protein</topology>
        <orientation evidence="1">Periplasmic side</orientation>
    </subcellularLocation>
</comment>
<evidence type="ECO:0000313" key="12">
    <source>
        <dbReference type="EMBL" id="PCJ43682.1"/>
    </source>
</evidence>
<dbReference type="PROSITE" id="PS52015">
    <property type="entry name" value="TONB_CTD"/>
    <property type="match status" value="1"/>
</dbReference>
<evidence type="ECO:0000259" key="11">
    <source>
        <dbReference type="PROSITE" id="PS52015"/>
    </source>
</evidence>
<dbReference type="GO" id="GO:0031992">
    <property type="term" value="F:energy transducer activity"/>
    <property type="evidence" value="ECO:0007669"/>
    <property type="project" value="TreeGrafter"/>
</dbReference>
<evidence type="ECO:0000313" key="13">
    <source>
        <dbReference type="Proteomes" id="UP000228987"/>
    </source>
</evidence>
<keyword evidence="3" id="KW-0813">Transport</keyword>
<keyword evidence="6 10" id="KW-0812">Transmembrane</keyword>
<evidence type="ECO:0000256" key="7">
    <source>
        <dbReference type="ARBA" id="ARBA00022927"/>
    </source>
</evidence>
<dbReference type="EMBL" id="NVWI01000001">
    <property type="protein sequence ID" value="PCJ43682.1"/>
    <property type="molecule type" value="Genomic_DNA"/>
</dbReference>
<evidence type="ECO:0000256" key="5">
    <source>
        <dbReference type="ARBA" id="ARBA00022519"/>
    </source>
</evidence>